<dbReference type="KEGG" id="mon:G8E03_07785"/>
<feature type="compositionally biased region" description="Acidic residues" evidence="2">
    <location>
        <begin position="95"/>
        <end position="106"/>
    </location>
</feature>
<dbReference type="CDD" id="cd04765">
    <property type="entry name" value="HTH_MlrA-like_sg2"/>
    <property type="match status" value="1"/>
</dbReference>
<dbReference type="AlphaFoldDB" id="A0A6G7VLD7"/>
<feature type="domain" description="HTH merR-type" evidence="3">
    <location>
        <begin position="10"/>
        <end position="78"/>
    </location>
</feature>
<dbReference type="GO" id="GO:0003700">
    <property type="term" value="F:DNA-binding transcription factor activity"/>
    <property type="evidence" value="ECO:0007669"/>
    <property type="project" value="InterPro"/>
</dbReference>
<dbReference type="EMBL" id="CP049811">
    <property type="protein sequence ID" value="QIK40675.1"/>
    <property type="molecule type" value="Genomic_DNA"/>
</dbReference>
<name>A0A6G7VLD7_9RHOB</name>
<dbReference type="PANTHER" id="PTHR30204">
    <property type="entry name" value="REDOX-CYCLING DRUG-SENSING TRANSCRIPTIONAL ACTIVATOR SOXR"/>
    <property type="match status" value="1"/>
</dbReference>
<proteinExistence type="predicted"/>
<evidence type="ECO:0000313" key="4">
    <source>
        <dbReference type="EMBL" id="QIK40675.1"/>
    </source>
</evidence>
<keyword evidence="1" id="KW-0238">DNA-binding</keyword>
<dbReference type="Gene3D" id="1.10.1660.10">
    <property type="match status" value="1"/>
</dbReference>
<sequence>MEKSSQAFRTISEVSETVAVPAHVLRFWESKFTQIKPVKRGGGRRYYRPEDVQLLIAIRELLYTQGMTIRGVQKMLREQGVKSLSKRYGTPDASPDADDVVEEPDLWNDVPVEGLAEQEDDMPATPTESKPSDPARAAAMRSILTRLENLRQRMDTHPAPNTEE</sequence>
<gene>
    <name evidence="4" type="ORF">G8E03_07785</name>
</gene>
<dbReference type="Proteomes" id="UP000500791">
    <property type="component" value="Chromosome"/>
</dbReference>
<dbReference type="InterPro" id="IPR047057">
    <property type="entry name" value="MerR_fam"/>
</dbReference>
<keyword evidence="5" id="KW-1185">Reference proteome</keyword>
<accession>A0A6G7VLD7</accession>
<dbReference type="Pfam" id="PF13411">
    <property type="entry name" value="MerR_1"/>
    <property type="match status" value="1"/>
</dbReference>
<dbReference type="InterPro" id="IPR009061">
    <property type="entry name" value="DNA-bd_dom_put_sf"/>
</dbReference>
<dbReference type="PROSITE" id="PS50937">
    <property type="entry name" value="HTH_MERR_2"/>
    <property type="match status" value="1"/>
</dbReference>
<organism evidence="4 5">
    <name type="scientific">Pontivivens nitratireducens</name>
    <dbReference type="NCBI Taxonomy" id="2758038"/>
    <lineage>
        <taxon>Bacteria</taxon>
        <taxon>Pseudomonadati</taxon>
        <taxon>Pseudomonadota</taxon>
        <taxon>Alphaproteobacteria</taxon>
        <taxon>Rhodobacterales</taxon>
        <taxon>Paracoccaceae</taxon>
        <taxon>Pontivivens</taxon>
    </lineage>
</organism>
<evidence type="ECO:0000313" key="5">
    <source>
        <dbReference type="Proteomes" id="UP000500791"/>
    </source>
</evidence>
<dbReference type="GO" id="GO:0003677">
    <property type="term" value="F:DNA binding"/>
    <property type="evidence" value="ECO:0007669"/>
    <property type="project" value="UniProtKB-KW"/>
</dbReference>
<dbReference type="SUPFAM" id="SSF46955">
    <property type="entry name" value="Putative DNA-binding domain"/>
    <property type="match status" value="1"/>
</dbReference>
<protein>
    <submittedName>
        <fullName evidence="4">MerR family transcriptional regulator</fullName>
    </submittedName>
</protein>
<feature type="region of interest" description="Disordered" evidence="2">
    <location>
        <begin position="81"/>
        <end position="141"/>
    </location>
</feature>
<evidence type="ECO:0000256" key="1">
    <source>
        <dbReference type="ARBA" id="ARBA00023125"/>
    </source>
</evidence>
<dbReference type="InterPro" id="IPR000551">
    <property type="entry name" value="MerR-type_HTH_dom"/>
</dbReference>
<dbReference type="SMART" id="SM00422">
    <property type="entry name" value="HTH_MERR"/>
    <property type="match status" value="1"/>
</dbReference>
<dbReference type="PANTHER" id="PTHR30204:SF15">
    <property type="entry name" value="BLL5018 PROTEIN"/>
    <property type="match status" value="1"/>
</dbReference>
<dbReference type="RefSeq" id="WP_166190384.1">
    <property type="nucleotide sequence ID" value="NZ_CP049811.1"/>
</dbReference>
<evidence type="ECO:0000256" key="2">
    <source>
        <dbReference type="SAM" id="MobiDB-lite"/>
    </source>
</evidence>
<reference evidence="4 5" key="1">
    <citation type="submission" date="2020-03" db="EMBL/GenBank/DDBJ databases">
        <title>Complete genome sequence of Monaibacterium sp. ALG8 with diverse plasmids.</title>
        <authorList>
            <person name="Sun C."/>
        </authorList>
    </citation>
    <scope>NUCLEOTIDE SEQUENCE [LARGE SCALE GENOMIC DNA]</scope>
    <source>
        <strain evidence="4 5">ALG8</strain>
    </source>
</reference>
<evidence type="ECO:0000259" key="3">
    <source>
        <dbReference type="PROSITE" id="PS50937"/>
    </source>
</evidence>